<dbReference type="GO" id="GO:0005509">
    <property type="term" value="F:calcium ion binding"/>
    <property type="evidence" value="ECO:0007669"/>
    <property type="project" value="InterPro"/>
</dbReference>
<dbReference type="SUPFAM" id="SSF81321">
    <property type="entry name" value="Family A G protein-coupled receptor-like"/>
    <property type="match status" value="1"/>
</dbReference>
<dbReference type="SMART" id="SM00192">
    <property type="entry name" value="LDLa"/>
    <property type="match status" value="6"/>
</dbReference>
<dbReference type="PROSITE" id="PS50262">
    <property type="entry name" value="G_PROTEIN_RECEP_F1_2"/>
    <property type="match status" value="1"/>
</dbReference>
<dbReference type="CDD" id="cd00054">
    <property type="entry name" value="EGF_CA"/>
    <property type="match status" value="1"/>
</dbReference>
<keyword evidence="10 18" id="KW-0472">Membrane</keyword>
<comment type="caution">
    <text evidence="15">Lacks conserved residue(s) required for the propagation of feature annotation.</text>
</comment>
<keyword evidence="8 18" id="KW-1133">Transmembrane helix</keyword>
<dbReference type="GO" id="GO:0009755">
    <property type="term" value="P:hormone-mediated signaling pathway"/>
    <property type="evidence" value="ECO:0007669"/>
    <property type="project" value="TreeGrafter"/>
</dbReference>
<dbReference type="InterPro" id="IPR035914">
    <property type="entry name" value="Sperma_CUB_dom_sf"/>
</dbReference>
<reference evidence="23 24" key="1">
    <citation type="journal article" date="2017" name="PLoS Biol.">
        <title>The sea cucumber genome provides insights into morphological evolution and visceral regeneration.</title>
        <authorList>
            <person name="Zhang X."/>
            <person name="Sun L."/>
            <person name="Yuan J."/>
            <person name="Sun Y."/>
            <person name="Gao Y."/>
            <person name="Zhang L."/>
            <person name="Li S."/>
            <person name="Dai H."/>
            <person name="Hamel J.F."/>
            <person name="Liu C."/>
            <person name="Yu Y."/>
            <person name="Liu S."/>
            <person name="Lin W."/>
            <person name="Guo K."/>
            <person name="Jin S."/>
            <person name="Xu P."/>
            <person name="Storey K.B."/>
            <person name="Huan P."/>
            <person name="Zhang T."/>
            <person name="Zhou Y."/>
            <person name="Zhang J."/>
            <person name="Lin C."/>
            <person name="Li X."/>
            <person name="Xing L."/>
            <person name="Huo D."/>
            <person name="Sun M."/>
            <person name="Wang L."/>
            <person name="Mercier A."/>
            <person name="Li F."/>
            <person name="Yang H."/>
            <person name="Xiang J."/>
        </authorList>
    </citation>
    <scope>NUCLEOTIDE SEQUENCE [LARGE SCALE GENOMIC DNA]</scope>
    <source>
        <strain evidence="23">Shaxun</strain>
        <tissue evidence="23">Muscle</tissue>
    </source>
</reference>
<dbReference type="PANTHER" id="PTHR24372:SF77">
    <property type="entry name" value="G-PROTEIN COUPLED RECEPTORS FAMILY 1 PROFILE DOMAIN-CONTAINING PROTEIN"/>
    <property type="match status" value="1"/>
</dbReference>
<dbReference type="PROSITE" id="PS01180">
    <property type="entry name" value="CUB"/>
    <property type="match status" value="3"/>
</dbReference>
<evidence type="ECO:0000259" key="22">
    <source>
        <dbReference type="PROSITE" id="PS50262"/>
    </source>
</evidence>
<feature type="disulfide bond" evidence="16">
    <location>
        <begin position="973"/>
        <end position="985"/>
    </location>
</feature>
<dbReference type="SMART" id="SM00181">
    <property type="entry name" value="EGF"/>
    <property type="match status" value="2"/>
</dbReference>
<evidence type="ECO:0000256" key="10">
    <source>
        <dbReference type="ARBA" id="ARBA00023136"/>
    </source>
</evidence>
<evidence type="ECO:0000256" key="11">
    <source>
        <dbReference type="ARBA" id="ARBA00023157"/>
    </source>
</evidence>
<feature type="transmembrane region" description="Helical" evidence="18">
    <location>
        <begin position="1771"/>
        <end position="1792"/>
    </location>
</feature>
<dbReference type="InterPro" id="IPR036055">
    <property type="entry name" value="LDL_receptor-like_sf"/>
</dbReference>
<dbReference type="Proteomes" id="UP000230750">
    <property type="component" value="Unassembled WGS sequence"/>
</dbReference>
<feature type="disulfide bond" evidence="16">
    <location>
        <begin position="1070"/>
        <end position="1085"/>
    </location>
</feature>
<evidence type="ECO:0000256" key="8">
    <source>
        <dbReference type="ARBA" id="ARBA00022989"/>
    </source>
</evidence>
<dbReference type="EMBL" id="MRZV01000528">
    <property type="protein sequence ID" value="PIK48327.1"/>
    <property type="molecule type" value="Genomic_DNA"/>
</dbReference>
<feature type="disulfide bond" evidence="16">
    <location>
        <begin position="1051"/>
        <end position="1063"/>
    </location>
</feature>
<dbReference type="STRING" id="307972.A0A2G8KK26"/>
<dbReference type="InterPro" id="IPR018097">
    <property type="entry name" value="EGF_Ca-bd_CS"/>
</dbReference>
<name>A0A2G8KK26_STIJA</name>
<dbReference type="InterPro" id="IPR032675">
    <property type="entry name" value="LRR_dom_sf"/>
</dbReference>
<dbReference type="Pfam" id="PF00057">
    <property type="entry name" value="Ldl_recept_a"/>
    <property type="match status" value="4"/>
</dbReference>
<keyword evidence="14" id="KW-0807">Transducer</keyword>
<dbReference type="SUPFAM" id="SSF49854">
    <property type="entry name" value="Spermadhesin, CUB domain"/>
    <property type="match status" value="3"/>
</dbReference>
<comment type="caution">
    <text evidence="23">The sequence shown here is derived from an EMBL/GenBank/DDBJ whole genome shotgun (WGS) entry which is preliminary data.</text>
</comment>
<dbReference type="Gene3D" id="3.80.10.10">
    <property type="entry name" value="Ribonuclease Inhibitor"/>
    <property type="match status" value="1"/>
</dbReference>
<feature type="domain" description="G-protein coupled receptors family 1 profile" evidence="22">
    <location>
        <begin position="1529"/>
        <end position="1791"/>
    </location>
</feature>
<dbReference type="GO" id="GO:0008528">
    <property type="term" value="F:G protein-coupled peptide receptor activity"/>
    <property type="evidence" value="ECO:0007669"/>
    <property type="project" value="TreeGrafter"/>
</dbReference>
<keyword evidence="7" id="KW-0677">Repeat</keyword>
<evidence type="ECO:0000256" key="17">
    <source>
        <dbReference type="SAM" id="MobiDB-lite"/>
    </source>
</evidence>
<organism evidence="23 24">
    <name type="scientific">Stichopus japonicus</name>
    <name type="common">Sea cucumber</name>
    <dbReference type="NCBI Taxonomy" id="307972"/>
    <lineage>
        <taxon>Eukaryota</taxon>
        <taxon>Metazoa</taxon>
        <taxon>Echinodermata</taxon>
        <taxon>Eleutherozoa</taxon>
        <taxon>Echinozoa</taxon>
        <taxon>Holothuroidea</taxon>
        <taxon>Aspidochirotacea</taxon>
        <taxon>Aspidochirotida</taxon>
        <taxon>Stichopodidae</taxon>
        <taxon>Apostichopus</taxon>
    </lineage>
</organism>
<dbReference type="FunFam" id="1.20.1070.10:FF:000333">
    <property type="entry name" value="Relaxin receptor 1"/>
    <property type="match status" value="1"/>
</dbReference>
<keyword evidence="2" id="KW-1003">Cell membrane</keyword>
<dbReference type="GO" id="GO:0007189">
    <property type="term" value="P:adenylate cyclase-activating G protein-coupled receptor signaling pathway"/>
    <property type="evidence" value="ECO:0007669"/>
    <property type="project" value="TreeGrafter"/>
</dbReference>
<evidence type="ECO:0000256" key="13">
    <source>
        <dbReference type="ARBA" id="ARBA00023180"/>
    </source>
</evidence>
<feature type="transmembrane region" description="Helical" evidence="18">
    <location>
        <begin position="1557"/>
        <end position="1578"/>
    </location>
</feature>
<dbReference type="FunFam" id="2.10.25.10:FF:000038">
    <property type="entry name" value="Fibrillin 2"/>
    <property type="match status" value="1"/>
</dbReference>
<feature type="disulfide bond" evidence="16">
    <location>
        <begin position="992"/>
        <end position="1007"/>
    </location>
</feature>
<dbReference type="InterPro" id="IPR001881">
    <property type="entry name" value="EGF-like_Ca-bd_dom"/>
</dbReference>
<accession>A0A2G8KK26</accession>
<dbReference type="OrthoDB" id="6022531at2759"/>
<dbReference type="Pfam" id="PF00001">
    <property type="entry name" value="7tm_1"/>
    <property type="match status" value="1"/>
</dbReference>
<dbReference type="PROSITE" id="PS51450">
    <property type="entry name" value="LRR"/>
    <property type="match status" value="3"/>
</dbReference>
<dbReference type="CDD" id="cd00112">
    <property type="entry name" value="LDLa"/>
    <property type="match status" value="4"/>
</dbReference>
<keyword evidence="4" id="KW-0433">Leucine-rich repeat</keyword>
<dbReference type="FunFam" id="2.60.120.290:FF:000005">
    <property type="entry name" value="Procollagen C-endopeptidase enhancer 1"/>
    <property type="match status" value="1"/>
</dbReference>
<feature type="domain" description="EGF-like" evidence="20">
    <location>
        <begin position="110"/>
        <end position="147"/>
    </location>
</feature>
<keyword evidence="12" id="KW-0675">Receptor</keyword>
<dbReference type="PROSITE" id="PS01187">
    <property type="entry name" value="EGF_CA"/>
    <property type="match status" value="1"/>
</dbReference>
<feature type="transmembrane region" description="Helical" evidence="18">
    <location>
        <begin position="1737"/>
        <end position="1759"/>
    </location>
</feature>
<dbReference type="InterPro" id="IPR003591">
    <property type="entry name" value="Leu-rich_rpt_typical-subtyp"/>
</dbReference>
<dbReference type="SUPFAM" id="SSF57424">
    <property type="entry name" value="LDL receptor-like module"/>
    <property type="match status" value="6"/>
</dbReference>
<dbReference type="Gene3D" id="4.10.400.10">
    <property type="entry name" value="Low-density Lipoprotein Receptor"/>
    <property type="match status" value="6"/>
</dbReference>
<evidence type="ECO:0000256" key="3">
    <source>
        <dbReference type="ARBA" id="ARBA00022536"/>
    </source>
</evidence>
<dbReference type="InterPro" id="IPR001304">
    <property type="entry name" value="C-type_lectin-like"/>
</dbReference>
<dbReference type="SMART" id="SM00042">
    <property type="entry name" value="CUB"/>
    <property type="match status" value="3"/>
</dbReference>
<feature type="disulfide bond" evidence="16">
    <location>
        <begin position="1237"/>
        <end position="1252"/>
    </location>
</feature>
<feature type="disulfide bond" evidence="16">
    <location>
        <begin position="1019"/>
        <end position="1037"/>
    </location>
</feature>
<feature type="transmembrane region" description="Helical" evidence="18">
    <location>
        <begin position="1687"/>
        <end position="1716"/>
    </location>
</feature>
<feature type="disulfide bond" evidence="16">
    <location>
        <begin position="1178"/>
        <end position="1190"/>
    </location>
</feature>
<feature type="domain" description="CUB" evidence="19">
    <location>
        <begin position="505"/>
        <end position="623"/>
    </location>
</feature>
<keyword evidence="6" id="KW-0732">Signal</keyword>
<keyword evidence="9" id="KW-0297">G-protein coupled receptor</keyword>
<dbReference type="PROSITE" id="PS01209">
    <property type="entry name" value="LDLRA_1"/>
    <property type="match status" value="4"/>
</dbReference>
<dbReference type="SUPFAM" id="SSF57196">
    <property type="entry name" value="EGF/Laminin"/>
    <property type="match status" value="1"/>
</dbReference>
<dbReference type="Gene3D" id="2.60.120.290">
    <property type="entry name" value="Spermadhesin, CUB domain"/>
    <property type="match status" value="3"/>
</dbReference>
<dbReference type="CDD" id="cd15137">
    <property type="entry name" value="7tmA_Relaxin_R"/>
    <property type="match status" value="1"/>
</dbReference>
<keyword evidence="3 15" id="KW-0245">EGF-like domain</keyword>
<evidence type="ECO:0000259" key="21">
    <source>
        <dbReference type="PROSITE" id="PS50041"/>
    </source>
</evidence>
<dbReference type="Pfam" id="PF00431">
    <property type="entry name" value="CUB"/>
    <property type="match status" value="3"/>
</dbReference>
<keyword evidence="13" id="KW-0325">Glycoprotein</keyword>
<dbReference type="InterPro" id="IPR016187">
    <property type="entry name" value="CTDL_fold"/>
</dbReference>
<dbReference type="InterPro" id="IPR000859">
    <property type="entry name" value="CUB_dom"/>
</dbReference>
<dbReference type="InterPro" id="IPR016186">
    <property type="entry name" value="C-type_lectin-like/link_sf"/>
</dbReference>
<dbReference type="InterPro" id="IPR000276">
    <property type="entry name" value="GPCR_Rhodpsn"/>
</dbReference>
<keyword evidence="11 16" id="KW-1015">Disulfide bond</keyword>
<dbReference type="SMART" id="SM00369">
    <property type="entry name" value="LRR_TYP"/>
    <property type="match status" value="5"/>
</dbReference>
<feature type="transmembrane region" description="Helical" evidence="18">
    <location>
        <begin position="1608"/>
        <end position="1628"/>
    </location>
</feature>
<dbReference type="InterPro" id="IPR023415">
    <property type="entry name" value="LDLR_class-A_CS"/>
</dbReference>
<dbReference type="SMART" id="SM00034">
    <property type="entry name" value="CLECT"/>
    <property type="match status" value="1"/>
</dbReference>
<feature type="disulfide bond" evidence="16">
    <location>
        <begin position="1185"/>
        <end position="1203"/>
    </location>
</feature>
<dbReference type="PROSITE" id="PS50041">
    <property type="entry name" value="C_TYPE_LECTIN_2"/>
    <property type="match status" value="1"/>
</dbReference>
<evidence type="ECO:0000256" key="9">
    <source>
        <dbReference type="ARBA" id="ARBA00023040"/>
    </source>
</evidence>
<gene>
    <name evidence="23" type="ORF">BSL78_14811</name>
</gene>
<dbReference type="InterPro" id="IPR002172">
    <property type="entry name" value="LDrepeatLR_classA_rpt"/>
</dbReference>
<feature type="domain" description="C-type lectin" evidence="21">
    <location>
        <begin position="717"/>
        <end position="825"/>
    </location>
</feature>
<dbReference type="CDD" id="cd00041">
    <property type="entry name" value="CUB"/>
    <property type="match status" value="3"/>
</dbReference>
<evidence type="ECO:0000256" key="5">
    <source>
        <dbReference type="ARBA" id="ARBA00022692"/>
    </source>
</evidence>
<evidence type="ECO:0000259" key="20">
    <source>
        <dbReference type="PROSITE" id="PS50026"/>
    </source>
</evidence>
<evidence type="ECO:0000256" key="6">
    <source>
        <dbReference type="ARBA" id="ARBA00022729"/>
    </source>
</evidence>
<evidence type="ECO:0000256" key="7">
    <source>
        <dbReference type="ARBA" id="ARBA00022737"/>
    </source>
</evidence>
<dbReference type="InterPro" id="IPR000742">
    <property type="entry name" value="EGF"/>
</dbReference>
<dbReference type="PROSITE" id="PS50026">
    <property type="entry name" value="EGF_3"/>
    <property type="match status" value="1"/>
</dbReference>
<feature type="domain" description="CUB" evidence="19">
    <location>
        <begin position="384"/>
        <end position="500"/>
    </location>
</feature>
<dbReference type="Pfam" id="PF00059">
    <property type="entry name" value="Lectin_C"/>
    <property type="match status" value="1"/>
</dbReference>
<evidence type="ECO:0000256" key="15">
    <source>
        <dbReference type="PROSITE-ProRule" id="PRU00076"/>
    </source>
</evidence>
<dbReference type="Gene3D" id="2.10.25.10">
    <property type="entry name" value="Laminin"/>
    <property type="match status" value="1"/>
</dbReference>
<sequence length="2007" mass="225220">MEDSHSAVIQSTKLQKFFEKEKERFQLPFIYQYIIGLQKMASHQQTSFVWLPDESSLPMTYENFRWLPDSISDNNTIGICVYLDMDDSMKWRAFSCRDVIVSRGTICQIDIDECLQEEDSTCSHECVNVPGSFHCACPRGYYLTSLDGEICRRLASLNVPLIAPSSEYGDSIPLYDDIDYDYDVSGPLIEGPPVVNISTQSVVFDHTRISIINTTDFKQLNSTIPDDVFAEIFDKQLADVRCEELWKNSTSPVVLTEKREGVIQGIVFPPWYNTGQWCEIHIEAPDGYFVKFTFQELSLRKSKSSAYCQDVLNITDHFPNEGPRLRGSYCGNHRQMVVTSRSSNVTLRLHIGPLEADMPKKLGFIATYETKNCIGNGEGCEPGCGGMDVFRDLNGSFSINSVDSSLAPFSFCNWTIDLPDGNYIALNFTEFDVGKDPVTGVCTDSVEIFITDTEGIDGNSQVLCGDVTPYILTNSSQIKIVFQTGLEVRSLGFQVHYESKDIPGCGIGTYSGNEELACTDSSAFIASTNFPNHYLPNQHATWHIRTEVGTFVKLIFHKFDVDGSPDCRADHVKIYEKEYELRRFCNSDLPPSPVRSSFNTLDLAFVSDYANEASGFLAEYRTARYQFKDSSLPQPQSEGNDLSSPLALPSSLFPSLFLLPSSLTPPHPLHYSRSCQKYTHILMPMRGGIANTSAHQTGSLSIVTATEFMTASQDNRWTDSQRDCEEHGASLVSISNIREMEFVHATLTSTWLTNNTKTYIGLQLDGTRGIHVWRDNSPMSYSDWSVPTHQDKWKMRQPNGGNMEECSLIELTNLHSTNHWHDVPCASTDTSQYICEKPAQISELQAKKTVKEMFTGTCPVSMTFINNQCIAITHIRAPSNDLLLQNKTCQSGLSFVREPITASLEYYMNHVISYRDKVLPVLVNVSYHVNGTRCRVLKTEGGLWKMRDIVCDKDVKLGGAICAMSPLEQEQYCSPNLFQCLSGECVQKVQICDGSKDCSDGSDEEQCSTDSLKSEFFQCGSGEYVQISFLCDHNPQCLDGSDENDCDYPVCSTGQFTCHNGQCIPMDKRCDLIPHCVDGTDEADCESSDVGFQCYDGKWIPWRAYCDGVKDCQGNSWEDEPEACRPDPLTACQPHQLQCGSGACEDRASLCLYDFDQYGYQVGCRDVAHLRHCDLFECSNFTFKCPQAYCIPLHRRCDNRWDCPSGEDETGCDNYTCPKGSYRCRGALHCLTQNLVCDGVKQCPSGDDEWLCGMHCPEGCVCTGLSYSCDVITDNFISNIPSVVRRLNLSDVTFSSPYALIKKRSLPVSNLSIHDTGFLDHLHRFTMLTELDLSKSGLRTISPNQFQHQVNLHSLYLSQNNLKSLEANIFTGLQKLTILDLSGNPIKKIEPLAFSHLDRLPELNLNGLLLEEIYPGMFSGLSSLRNLSLRDNPITVIETASFLGLNITSVLDVSNIGDKDSLPSFDLDVFEGLDNLSVLVASNFVFCCLISDKTSCSAPLEQFSSCKDLMRYSFLRICMWLLGLSALLGNTFVLVWRWRTRHRESSKRVQTFLISNLAVADFLMGGYMITIAGADLFYRDRYMIHADEWKRSFLCQMSGLLSVLSSEASVFLLVLITIDRFLGVVFPFSVLRFHTKSVRVVVACAWVLALFLSTLPLLIIQTPGEQFYGRSSVCLALPLTSDKPPGWMYSLVLFVGVNFACFILIFVCYFIMFVAIRRASRQSTRRREVSEEVKMATKMALIVGTDLFCWMPIIIMALLSWSGAVQIPQDIYAVVAVFILPVNSAANPYLYTISTLDRSCEKTFRRGSMASPTPSSWKSDCTRDLSVNEMELVKVLRTNSLQPPVQNDKHMNGIMPAIVADLSESHLLPILTFRCRNILLARLIQRSDWHLQKSDVTTIESDLKKALDMLHRCGFLHGNVNEDHVVIDQTSNTNRTGAYLIMRGGEIETAEDAFGASDDSSEEDVHSEGSTYDNHPTTLVDQEERVSLIRKDWQQLKTMVQRLNTIC</sequence>
<evidence type="ECO:0000256" key="18">
    <source>
        <dbReference type="SAM" id="Phobius"/>
    </source>
</evidence>
<dbReference type="CDD" id="cd00037">
    <property type="entry name" value="CLECT"/>
    <property type="match status" value="2"/>
</dbReference>
<feature type="disulfide bond" evidence="16">
    <location>
        <begin position="980"/>
        <end position="998"/>
    </location>
</feature>
<dbReference type="SMART" id="SM00179">
    <property type="entry name" value="EGF_CA"/>
    <property type="match status" value="1"/>
</dbReference>
<evidence type="ECO:0000256" key="14">
    <source>
        <dbReference type="ARBA" id="ARBA00023224"/>
    </source>
</evidence>
<feature type="domain" description="CUB" evidence="19">
    <location>
        <begin position="242"/>
        <end position="371"/>
    </location>
</feature>
<dbReference type="PROSITE" id="PS00237">
    <property type="entry name" value="G_PROTEIN_RECEP_F1_1"/>
    <property type="match status" value="1"/>
</dbReference>
<dbReference type="PROSITE" id="PS50068">
    <property type="entry name" value="LDLRA_2"/>
    <property type="match status" value="5"/>
</dbReference>
<keyword evidence="24" id="KW-1185">Reference proteome</keyword>
<dbReference type="Gene3D" id="3.10.100.10">
    <property type="entry name" value="Mannose-Binding Protein A, subunit A"/>
    <property type="match status" value="2"/>
</dbReference>
<dbReference type="GO" id="GO:0005886">
    <property type="term" value="C:plasma membrane"/>
    <property type="evidence" value="ECO:0007669"/>
    <property type="project" value="UniProtKB-SubCell"/>
</dbReference>
<feature type="disulfide bond" evidence="16">
    <location>
        <begin position="1058"/>
        <end position="1076"/>
    </location>
</feature>
<dbReference type="FunFam" id="4.10.400.10:FF:000034">
    <property type="entry name" value="Low-density lipoprotein receptor-related protein 2"/>
    <property type="match status" value="1"/>
</dbReference>
<dbReference type="Gene3D" id="1.20.1070.10">
    <property type="entry name" value="Rhodopsin 7-helix transmembrane proteins"/>
    <property type="match status" value="1"/>
</dbReference>
<evidence type="ECO:0000256" key="2">
    <source>
        <dbReference type="ARBA" id="ARBA00022475"/>
    </source>
</evidence>
<evidence type="ECO:0000313" key="23">
    <source>
        <dbReference type="EMBL" id="PIK48327.1"/>
    </source>
</evidence>
<dbReference type="SMART" id="SM00365">
    <property type="entry name" value="LRR_SD22"/>
    <property type="match status" value="3"/>
</dbReference>
<evidence type="ECO:0008006" key="25">
    <source>
        <dbReference type="Google" id="ProtNLM"/>
    </source>
</evidence>
<feature type="disulfide bond" evidence="16">
    <location>
        <begin position="1197"/>
        <end position="1212"/>
    </location>
</feature>
<dbReference type="SUPFAM" id="SSF56436">
    <property type="entry name" value="C-type lectin-like"/>
    <property type="match status" value="2"/>
</dbReference>
<evidence type="ECO:0000256" key="4">
    <source>
        <dbReference type="ARBA" id="ARBA00022614"/>
    </source>
</evidence>
<evidence type="ECO:0000256" key="1">
    <source>
        <dbReference type="ARBA" id="ARBA00004651"/>
    </source>
</evidence>
<dbReference type="SUPFAM" id="SSF52058">
    <property type="entry name" value="L domain-like"/>
    <property type="match status" value="1"/>
</dbReference>
<dbReference type="Pfam" id="PF13855">
    <property type="entry name" value="LRR_8"/>
    <property type="match status" value="1"/>
</dbReference>
<evidence type="ECO:0000259" key="19">
    <source>
        <dbReference type="PROSITE" id="PS01180"/>
    </source>
</evidence>
<evidence type="ECO:0000256" key="12">
    <source>
        <dbReference type="ARBA" id="ARBA00023170"/>
    </source>
</evidence>
<protein>
    <recommendedName>
        <fullName evidence="25">G-protein coupled receptor</fullName>
    </recommendedName>
</protein>
<dbReference type="InterPro" id="IPR001611">
    <property type="entry name" value="Leu-rich_rpt"/>
</dbReference>
<feature type="disulfide bond" evidence="16">
    <location>
        <begin position="1031"/>
        <end position="1046"/>
    </location>
</feature>
<feature type="transmembrane region" description="Helical" evidence="18">
    <location>
        <begin position="1640"/>
        <end position="1660"/>
    </location>
</feature>
<dbReference type="InterPro" id="IPR049883">
    <property type="entry name" value="NOTCH1_EGF-like"/>
</dbReference>
<feature type="region of interest" description="Disordered" evidence="17">
    <location>
        <begin position="1952"/>
        <end position="1976"/>
    </location>
</feature>
<dbReference type="PANTHER" id="PTHR24372">
    <property type="entry name" value="GLYCOPROTEIN HORMONE RECEPTOR"/>
    <property type="match status" value="1"/>
</dbReference>
<proteinExistence type="predicted"/>
<dbReference type="PROSITE" id="PS00010">
    <property type="entry name" value="ASX_HYDROXYL"/>
    <property type="match status" value="1"/>
</dbReference>
<comment type="subcellular location">
    <subcellularLocation>
        <location evidence="1">Cell membrane</location>
        <topology evidence="1">Multi-pass membrane protein</topology>
    </subcellularLocation>
</comment>
<dbReference type="Pfam" id="PF07645">
    <property type="entry name" value="EGF_CA"/>
    <property type="match status" value="1"/>
</dbReference>
<keyword evidence="5 18" id="KW-0812">Transmembrane</keyword>
<dbReference type="InterPro" id="IPR017452">
    <property type="entry name" value="GPCR_Rhodpsn_7TM"/>
</dbReference>
<feature type="transmembrane region" description="Helical" evidence="18">
    <location>
        <begin position="1514"/>
        <end position="1536"/>
    </location>
</feature>
<evidence type="ECO:0000313" key="24">
    <source>
        <dbReference type="Proteomes" id="UP000230750"/>
    </source>
</evidence>
<dbReference type="InterPro" id="IPR000152">
    <property type="entry name" value="EGF-type_Asp/Asn_hydroxyl_site"/>
</dbReference>
<dbReference type="PRINTS" id="PR00261">
    <property type="entry name" value="LDLRECEPTOR"/>
</dbReference>
<evidence type="ECO:0000256" key="16">
    <source>
        <dbReference type="PROSITE-ProRule" id="PRU00124"/>
    </source>
</evidence>